<dbReference type="Gene3D" id="3.10.450.50">
    <property type="match status" value="1"/>
</dbReference>
<gene>
    <name evidence="1" type="ORF">CC86DRAFT_372402</name>
</gene>
<name>A0A6A6ZQV9_9PLEO</name>
<organism evidence="1 2">
    <name type="scientific">Ophiobolus disseminans</name>
    <dbReference type="NCBI Taxonomy" id="1469910"/>
    <lineage>
        <taxon>Eukaryota</taxon>
        <taxon>Fungi</taxon>
        <taxon>Dikarya</taxon>
        <taxon>Ascomycota</taxon>
        <taxon>Pezizomycotina</taxon>
        <taxon>Dothideomycetes</taxon>
        <taxon>Pleosporomycetidae</taxon>
        <taxon>Pleosporales</taxon>
        <taxon>Pleosporineae</taxon>
        <taxon>Phaeosphaeriaceae</taxon>
        <taxon>Ophiobolus</taxon>
    </lineage>
</organism>
<protein>
    <recommendedName>
        <fullName evidence="3">SnoaL-like domain-containing protein</fullName>
    </recommendedName>
</protein>
<dbReference type="SUPFAM" id="SSF54427">
    <property type="entry name" value="NTF2-like"/>
    <property type="match status" value="1"/>
</dbReference>
<evidence type="ECO:0000313" key="2">
    <source>
        <dbReference type="Proteomes" id="UP000799424"/>
    </source>
</evidence>
<evidence type="ECO:0008006" key="3">
    <source>
        <dbReference type="Google" id="ProtNLM"/>
    </source>
</evidence>
<accession>A0A6A6ZQV9</accession>
<sequence>MTSHSRATQLTSLNLSAIFSERHIPTRLATIASLWVSSGDALFVDPLGVFKTHDAISGMVDRILSMGSERDEFFELSEVECLQHDDESDTWVTRVKWGVGASREDVKLVGWDVLTIVGGRIKACYTFLEK</sequence>
<dbReference type="EMBL" id="MU006232">
    <property type="protein sequence ID" value="KAF2823452.1"/>
    <property type="molecule type" value="Genomic_DNA"/>
</dbReference>
<dbReference type="AlphaFoldDB" id="A0A6A6ZQV9"/>
<dbReference type="Proteomes" id="UP000799424">
    <property type="component" value="Unassembled WGS sequence"/>
</dbReference>
<reference evidence="1" key="1">
    <citation type="journal article" date="2020" name="Stud. Mycol.">
        <title>101 Dothideomycetes genomes: a test case for predicting lifestyles and emergence of pathogens.</title>
        <authorList>
            <person name="Haridas S."/>
            <person name="Albert R."/>
            <person name="Binder M."/>
            <person name="Bloem J."/>
            <person name="Labutti K."/>
            <person name="Salamov A."/>
            <person name="Andreopoulos B."/>
            <person name="Baker S."/>
            <person name="Barry K."/>
            <person name="Bills G."/>
            <person name="Bluhm B."/>
            <person name="Cannon C."/>
            <person name="Castanera R."/>
            <person name="Culley D."/>
            <person name="Daum C."/>
            <person name="Ezra D."/>
            <person name="Gonzalez J."/>
            <person name="Henrissat B."/>
            <person name="Kuo A."/>
            <person name="Liang C."/>
            <person name="Lipzen A."/>
            <person name="Lutzoni F."/>
            <person name="Magnuson J."/>
            <person name="Mondo S."/>
            <person name="Nolan M."/>
            <person name="Ohm R."/>
            <person name="Pangilinan J."/>
            <person name="Park H.-J."/>
            <person name="Ramirez L."/>
            <person name="Alfaro M."/>
            <person name="Sun H."/>
            <person name="Tritt A."/>
            <person name="Yoshinaga Y."/>
            <person name="Zwiers L.-H."/>
            <person name="Turgeon B."/>
            <person name="Goodwin S."/>
            <person name="Spatafora J."/>
            <person name="Crous P."/>
            <person name="Grigoriev I."/>
        </authorList>
    </citation>
    <scope>NUCLEOTIDE SEQUENCE</scope>
    <source>
        <strain evidence="1">CBS 113818</strain>
    </source>
</reference>
<dbReference type="OrthoDB" id="5317712at2759"/>
<evidence type="ECO:0000313" key="1">
    <source>
        <dbReference type="EMBL" id="KAF2823452.1"/>
    </source>
</evidence>
<keyword evidence="2" id="KW-1185">Reference proteome</keyword>
<dbReference type="InterPro" id="IPR032710">
    <property type="entry name" value="NTF2-like_dom_sf"/>
</dbReference>
<proteinExistence type="predicted"/>